<dbReference type="Gene3D" id="3.80.10.10">
    <property type="entry name" value="Ribonuclease Inhibitor"/>
    <property type="match status" value="1"/>
</dbReference>
<protein>
    <submittedName>
        <fullName evidence="1">Uncharacterized protein</fullName>
    </submittedName>
</protein>
<reference evidence="1 2" key="1">
    <citation type="journal article" date="2024" name="Plant J.">
        <title>Genome sequences and population genomics reveal climatic adaptation and genomic divergence between two closely related sweetgum species.</title>
        <authorList>
            <person name="Xu W.Q."/>
            <person name="Ren C.Q."/>
            <person name="Zhang X.Y."/>
            <person name="Comes H.P."/>
            <person name="Liu X.H."/>
            <person name="Li Y.G."/>
            <person name="Kettle C.J."/>
            <person name="Jalonen R."/>
            <person name="Gaisberger H."/>
            <person name="Ma Y.Z."/>
            <person name="Qiu Y.X."/>
        </authorList>
    </citation>
    <scope>NUCLEOTIDE SEQUENCE [LARGE SCALE GENOMIC DNA]</scope>
    <source>
        <strain evidence="1">Hangzhou</strain>
    </source>
</reference>
<accession>A0AAP0S1N4</accession>
<name>A0AAP0S1N4_LIQFO</name>
<dbReference type="AlphaFoldDB" id="A0AAP0S1N4"/>
<evidence type="ECO:0000313" key="1">
    <source>
        <dbReference type="EMBL" id="KAK9288299.1"/>
    </source>
</evidence>
<dbReference type="Proteomes" id="UP001415857">
    <property type="component" value="Unassembled WGS sequence"/>
</dbReference>
<dbReference type="SUPFAM" id="SSF52058">
    <property type="entry name" value="L domain-like"/>
    <property type="match status" value="1"/>
</dbReference>
<dbReference type="PANTHER" id="PTHR47186:SF20">
    <property type="entry name" value="DISEASE RESISTANCE PROTEIN RPS5-LIKE"/>
    <property type="match status" value="1"/>
</dbReference>
<keyword evidence="2" id="KW-1185">Reference proteome</keyword>
<evidence type="ECO:0000313" key="2">
    <source>
        <dbReference type="Proteomes" id="UP001415857"/>
    </source>
</evidence>
<organism evidence="1 2">
    <name type="scientific">Liquidambar formosana</name>
    <name type="common">Formosan gum</name>
    <dbReference type="NCBI Taxonomy" id="63359"/>
    <lineage>
        <taxon>Eukaryota</taxon>
        <taxon>Viridiplantae</taxon>
        <taxon>Streptophyta</taxon>
        <taxon>Embryophyta</taxon>
        <taxon>Tracheophyta</taxon>
        <taxon>Spermatophyta</taxon>
        <taxon>Magnoliopsida</taxon>
        <taxon>eudicotyledons</taxon>
        <taxon>Gunneridae</taxon>
        <taxon>Pentapetalae</taxon>
        <taxon>Saxifragales</taxon>
        <taxon>Altingiaceae</taxon>
        <taxon>Liquidambar</taxon>
    </lineage>
</organism>
<gene>
    <name evidence="1" type="ORF">L1049_016750</name>
</gene>
<dbReference type="InterPro" id="IPR032675">
    <property type="entry name" value="LRR_dom_sf"/>
</dbReference>
<proteinExistence type="predicted"/>
<sequence length="222" mass="25480">MSRLVEFDQEHSILNKLENACLLEWVTKDYNTRCVKKHDLIRDMALKIMSCRCMVEASAQLRDLPDKEKWKEGLEKVSLMNNNILEIRSGVSPRCQRLSTLLLLGNGGLRRIPDSFFVLMCMLRVLDLSRTGIEVLPKSIVDSENLVALLLRWCSKLKCLPSLAKLCALRKLDLNGSGIEEVPEGMEMLINLKYLNLKEEYLKSLPCGILPRLRHLQCLIVW</sequence>
<dbReference type="PANTHER" id="PTHR47186">
    <property type="entry name" value="LEUCINE-RICH REPEAT-CONTAINING PROTEIN 57"/>
    <property type="match status" value="1"/>
</dbReference>
<dbReference type="EMBL" id="JBBPBK010000003">
    <property type="protein sequence ID" value="KAK9288299.1"/>
    <property type="molecule type" value="Genomic_DNA"/>
</dbReference>
<comment type="caution">
    <text evidence="1">The sequence shown here is derived from an EMBL/GenBank/DDBJ whole genome shotgun (WGS) entry which is preliminary data.</text>
</comment>